<dbReference type="AlphaFoldDB" id="A0A372FQD4"/>
<evidence type="ECO:0000313" key="1">
    <source>
        <dbReference type="EMBL" id="RFS40485.1"/>
    </source>
</evidence>
<dbReference type="Proteomes" id="UP000262621">
    <property type="component" value="Unassembled WGS sequence"/>
</dbReference>
<organism evidence="1 2">
    <name type="scientific">Micromonospora craniellae</name>
    <dbReference type="NCBI Taxonomy" id="2294034"/>
    <lineage>
        <taxon>Bacteria</taxon>
        <taxon>Bacillati</taxon>
        <taxon>Actinomycetota</taxon>
        <taxon>Actinomycetes</taxon>
        <taxon>Micromonosporales</taxon>
        <taxon>Micromonosporaceae</taxon>
        <taxon>Micromonospora</taxon>
    </lineage>
</organism>
<proteinExistence type="predicted"/>
<evidence type="ECO:0000313" key="2">
    <source>
        <dbReference type="Proteomes" id="UP000262621"/>
    </source>
</evidence>
<keyword evidence="2" id="KW-1185">Reference proteome</keyword>
<comment type="caution">
    <text evidence="1">The sequence shown here is derived from an EMBL/GenBank/DDBJ whole genome shotgun (WGS) entry which is preliminary data.</text>
</comment>
<reference evidence="1 2" key="1">
    <citation type="submission" date="2018-08" db="EMBL/GenBank/DDBJ databases">
        <title>Verrucosispora craniellae sp. nov., isolated from a marine sponge in the South China Sea.</title>
        <authorList>
            <person name="Li L."/>
            <person name="Lin H.W."/>
        </authorList>
    </citation>
    <scope>NUCLEOTIDE SEQUENCE [LARGE SCALE GENOMIC DNA]</scope>
    <source>
        <strain evidence="1 2">LHW63014</strain>
    </source>
</reference>
<protein>
    <submittedName>
        <fullName evidence="1">Uncharacterized protein</fullName>
    </submittedName>
</protein>
<dbReference type="EMBL" id="QVFU01000108">
    <property type="protein sequence ID" value="RFS40485.1"/>
    <property type="molecule type" value="Genomic_DNA"/>
</dbReference>
<accession>A0A372FQD4</accession>
<gene>
    <name evidence="1" type="ORF">D0Q02_30525</name>
</gene>
<name>A0A372FQD4_9ACTN</name>
<sequence length="163" mass="17989">MVVSTYGRDAPVTHALPSDFRSAGALASVLNVMASFGEEWLNLFQWFLVPSSTARRPTVRSDLPLLAASFTIVVTLNSIAPEPRQPCAAPCLRSPRTCAVRLLSQVGWLFQVVLDEIAPVFHNFALLTGLHVHACFCSIRNSALLTSVPFTRAMFIRNKDRMM</sequence>